<feature type="transmembrane region" description="Helical" evidence="6">
    <location>
        <begin position="32"/>
        <end position="48"/>
    </location>
</feature>
<evidence type="ECO:0000256" key="3">
    <source>
        <dbReference type="ARBA" id="ARBA00022692"/>
    </source>
</evidence>
<keyword evidence="4 6" id="KW-1133">Transmembrane helix</keyword>
<dbReference type="Pfam" id="PF07947">
    <property type="entry name" value="YhhN"/>
    <property type="match status" value="1"/>
</dbReference>
<proteinExistence type="inferred from homology"/>
<feature type="transmembrane region" description="Helical" evidence="6">
    <location>
        <begin position="178"/>
        <end position="199"/>
    </location>
</feature>
<reference evidence="7" key="1">
    <citation type="submission" date="2019-10" db="EMBL/GenBank/DDBJ databases">
        <title>Draft genome sequence of Panacibacter sp. KCS-6.</title>
        <authorList>
            <person name="Yim K.J."/>
        </authorList>
    </citation>
    <scope>NUCLEOTIDE SEQUENCE</scope>
    <source>
        <strain evidence="7">KCS-6</strain>
    </source>
</reference>
<dbReference type="GO" id="GO:0016020">
    <property type="term" value="C:membrane"/>
    <property type="evidence" value="ECO:0007669"/>
    <property type="project" value="UniProtKB-SubCell"/>
</dbReference>
<protein>
    <recommendedName>
        <fullName evidence="9">Lysoplasmalogenase</fullName>
    </recommendedName>
</protein>
<accession>A0A8J8FJV4</accession>
<feature type="transmembrane region" description="Helical" evidence="6">
    <location>
        <begin position="60"/>
        <end position="78"/>
    </location>
</feature>
<evidence type="ECO:0000313" key="8">
    <source>
        <dbReference type="Proteomes" id="UP000598971"/>
    </source>
</evidence>
<evidence type="ECO:0008006" key="9">
    <source>
        <dbReference type="Google" id="ProtNLM"/>
    </source>
</evidence>
<keyword evidence="3 6" id="KW-0812">Transmembrane</keyword>
<dbReference type="InterPro" id="IPR012506">
    <property type="entry name" value="TMEM86B-like"/>
</dbReference>
<feature type="transmembrane region" description="Helical" evidence="6">
    <location>
        <begin position="7"/>
        <end position="26"/>
    </location>
</feature>
<evidence type="ECO:0000256" key="5">
    <source>
        <dbReference type="ARBA" id="ARBA00023136"/>
    </source>
</evidence>
<dbReference type="PANTHER" id="PTHR31885">
    <property type="entry name" value="GH04784P"/>
    <property type="match status" value="1"/>
</dbReference>
<feature type="transmembrane region" description="Helical" evidence="6">
    <location>
        <begin position="84"/>
        <end position="104"/>
    </location>
</feature>
<sequence>MKKSLAFLYFLFWIILALDCYLMQAGYQENRLFTKTLLVPILLIAIFVETSHTNHKRSKILANLALTFCFLGDFFLLNDSNPNYFIVGLASFLIGHLCFIVFFYRLKQYKPKYSNFLLVTSLGVFSYVALLITILWGSIDAQHLALPVTLYAFVLGLMLLSAIYSIKNRSIKKLATNHFIPGAVFFVISDSLLAINKFLLPIDYAGLAVMITYGLAIFLLSTGIIRFLRK</sequence>
<evidence type="ECO:0000313" key="7">
    <source>
        <dbReference type="EMBL" id="NNV56379.1"/>
    </source>
</evidence>
<feature type="transmembrane region" description="Helical" evidence="6">
    <location>
        <begin position="205"/>
        <end position="228"/>
    </location>
</feature>
<dbReference type="GO" id="GO:0016787">
    <property type="term" value="F:hydrolase activity"/>
    <property type="evidence" value="ECO:0007669"/>
    <property type="project" value="TreeGrafter"/>
</dbReference>
<evidence type="ECO:0000256" key="4">
    <source>
        <dbReference type="ARBA" id="ARBA00022989"/>
    </source>
</evidence>
<name>A0A8J8FJV4_9BACT</name>
<comment type="caution">
    <text evidence="7">The sequence shown here is derived from an EMBL/GenBank/DDBJ whole genome shotgun (WGS) entry which is preliminary data.</text>
</comment>
<comment type="similarity">
    <text evidence="2">Belongs to the TMEM86 family.</text>
</comment>
<gene>
    <name evidence="7" type="ORF">GD597_12990</name>
</gene>
<comment type="subcellular location">
    <subcellularLocation>
        <location evidence="1">Membrane</location>
        <topology evidence="1">Multi-pass membrane protein</topology>
    </subcellularLocation>
</comment>
<dbReference type="AlphaFoldDB" id="A0A8J8FJV4"/>
<dbReference type="Proteomes" id="UP000598971">
    <property type="component" value="Unassembled WGS sequence"/>
</dbReference>
<dbReference type="EMBL" id="WHPF01000008">
    <property type="protein sequence ID" value="NNV56379.1"/>
    <property type="molecule type" value="Genomic_DNA"/>
</dbReference>
<dbReference type="PANTHER" id="PTHR31885:SF6">
    <property type="entry name" value="GH04784P"/>
    <property type="match status" value="1"/>
</dbReference>
<evidence type="ECO:0000256" key="1">
    <source>
        <dbReference type="ARBA" id="ARBA00004141"/>
    </source>
</evidence>
<evidence type="ECO:0000256" key="6">
    <source>
        <dbReference type="SAM" id="Phobius"/>
    </source>
</evidence>
<feature type="transmembrane region" description="Helical" evidence="6">
    <location>
        <begin position="145"/>
        <end position="166"/>
    </location>
</feature>
<organism evidence="7 8">
    <name type="scientific">Limnovirga soli</name>
    <dbReference type="NCBI Taxonomy" id="2656915"/>
    <lineage>
        <taxon>Bacteria</taxon>
        <taxon>Pseudomonadati</taxon>
        <taxon>Bacteroidota</taxon>
        <taxon>Chitinophagia</taxon>
        <taxon>Chitinophagales</taxon>
        <taxon>Chitinophagaceae</taxon>
        <taxon>Limnovirga</taxon>
    </lineage>
</organism>
<evidence type="ECO:0000256" key="2">
    <source>
        <dbReference type="ARBA" id="ARBA00007375"/>
    </source>
</evidence>
<keyword evidence="8" id="KW-1185">Reference proteome</keyword>
<dbReference type="RefSeq" id="WP_171608317.1">
    <property type="nucleotide sequence ID" value="NZ_WHPF01000008.1"/>
</dbReference>
<keyword evidence="5 6" id="KW-0472">Membrane</keyword>
<feature type="transmembrane region" description="Helical" evidence="6">
    <location>
        <begin position="116"/>
        <end position="139"/>
    </location>
</feature>